<evidence type="ECO:0000256" key="1">
    <source>
        <dbReference type="SAM" id="MobiDB-lite"/>
    </source>
</evidence>
<protein>
    <submittedName>
        <fullName evidence="2">Uncharacterized protein</fullName>
    </submittedName>
</protein>
<proteinExistence type="predicted"/>
<organism evidence="2">
    <name type="scientific">termite gut metagenome</name>
    <dbReference type="NCBI Taxonomy" id="433724"/>
    <lineage>
        <taxon>unclassified sequences</taxon>
        <taxon>metagenomes</taxon>
        <taxon>organismal metagenomes</taxon>
    </lineage>
</organism>
<name>A0A5J4QCU1_9ZZZZ</name>
<sequence>MDTRKTINEEFNIKDNPTVKKEDIVLESSIMIETLEFRSRHTYFYDGMNRQKKKENTNTNGTSTPMFDWSVE</sequence>
<accession>A0A5J4QCU1</accession>
<evidence type="ECO:0000313" key="2">
    <source>
        <dbReference type="EMBL" id="KAA6318850.1"/>
    </source>
</evidence>
<reference evidence="2" key="1">
    <citation type="submission" date="2019-03" db="EMBL/GenBank/DDBJ databases">
        <title>Single cell metagenomics reveals metabolic interactions within the superorganism composed of flagellate Streblomastix strix and complex community of Bacteroidetes bacteria on its surface.</title>
        <authorList>
            <person name="Treitli S.C."/>
            <person name="Kolisko M."/>
            <person name="Husnik F."/>
            <person name="Keeling P."/>
            <person name="Hampl V."/>
        </authorList>
    </citation>
    <scope>NUCLEOTIDE SEQUENCE</scope>
    <source>
        <strain evidence="2">STM</strain>
    </source>
</reference>
<dbReference type="EMBL" id="SNRY01004063">
    <property type="protein sequence ID" value="KAA6318850.1"/>
    <property type="molecule type" value="Genomic_DNA"/>
</dbReference>
<dbReference type="AlphaFoldDB" id="A0A5J4QCU1"/>
<feature type="region of interest" description="Disordered" evidence="1">
    <location>
        <begin position="52"/>
        <end position="72"/>
    </location>
</feature>
<gene>
    <name evidence="2" type="ORF">EZS27_031189</name>
</gene>
<comment type="caution">
    <text evidence="2">The sequence shown here is derived from an EMBL/GenBank/DDBJ whole genome shotgun (WGS) entry which is preliminary data.</text>
</comment>